<sequence>MSSSTNSWMQDANIRMFSNGGGMRILEADLKDKAAEEQYDRGEYLRAAQLRLESLRIKDAELGPDSVEAAYTRMHLGHALYKCGQLDQAEKVLRQAMAVRDKKDPMGVDAAIARDELARVLVAKGDRAGAQQLRLGRENALSCGNYDCESACLKAFSFSELKQCSRCKSAYYCSVKCQTADWRDHKHYCSSTSSTTS</sequence>
<evidence type="ECO:0000256" key="10">
    <source>
        <dbReference type="ARBA" id="ARBA00022777"/>
    </source>
</evidence>
<evidence type="ECO:0000256" key="17">
    <source>
        <dbReference type="ARBA" id="ARBA00048889"/>
    </source>
</evidence>
<evidence type="ECO:0000256" key="16">
    <source>
        <dbReference type="ARBA" id="ARBA00039024"/>
    </source>
</evidence>
<dbReference type="GO" id="GO:0010276">
    <property type="term" value="F:phytol kinase activity"/>
    <property type="evidence" value="ECO:0007669"/>
    <property type="project" value="UniProtKB-EC"/>
</dbReference>
<evidence type="ECO:0000256" key="13">
    <source>
        <dbReference type="ARBA" id="ARBA00022989"/>
    </source>
</evidence>
<keyword evidence="4" id="KW-0150">Chloroplast</keyword>
<comment type="pathway">
    <text evidence="15">Cofactor biosynthesis; tocopherol biosynthesis.</text>
</comment>
<dbReference type="PANTHER" id="PTHR32523:SF8">
    <property type="entry name" value="DOLICHOL KINASE"/>
    <property type="match status" value="1"/>
</dbReference>
<evidence type="ECO:0000256" key="8">
    <source>
        <dbReference type="ARBA" id="ARBA00022723"/>
    </source>
</evidence>
<dbReference type="PROSITE" id="PS50865">
    <property type="entry name" value="ZF_MYND_2"/>
    <property type="match status" value="1"/>
</dbReference>
<dbReference type="InterPro" id="IPR002893">
    <property type="entry name" value="Znf_MYND"/>
</dbReference>
<dbReference type="STRING" id="27342.A0A0H2ST96"/>
<reference evidence="20 21" key="1">
    <citation type="submission" date="2015-04" db="EMBL/GenBank/DDBJ databases">
        <title>Complete genome sequence of Schizopora paradoxa KUC8140, a cosmopolitan wood degrader in East Asia.</title>
        <authorList>
            <consortium name="DOE Joint Genome Institute"/>
            <person name="Min B."/>
            <person name="Park H."/>
            <person name="Jang Y."/>
            <person name="Kim J.-J."/>
            <person name="Kim K.H."/>
            <person name="Pangilinan J."/>
            <person name="Lipzen A."/>
            <person name="Riley R."/>
            <person name="Grigoriev I.V."/>
            <person name="Spatafora J.W."/>
            <person name="Choi I.-G."/>
        </authorList>
    </citation>
    <scope>NUCLEOTIDE SEQUENCE [LARGE SCALE GENOMIC DNA]</scope>
    <source>
        <strain evidence="20 21">KUC8140</strain>
    </source>
</reference>
<keyword evidence="9 18" id="KW-0863">Zinc-finger</keyword>
<evidence type="ECO:0000259" key="19">
    <source>
        <dbReference type="PROSITE" id="PS50865"/>
    </source>
</evidence>
<keyword evidence="21" id="KW-1185">Reference proteome</keyword>
<accession>A0A0H2ST96</accession>
<dbReference type="Gene3D" id="6.10.140.2220">
    <property type="match status" value="1"/>
</dbReference>
<dbReference type="GO" id="GO:0016020">
    <property type="term" value="C:membrane"/>
    <property type="evidence" value="ECO:0007669"/>
    <property type="project" value="UniProtKB-SubCell"/>
</dbReference>
<dbReference type="InterPro" id="IPR011990">
    <property type="entry name" value="TPR-like_helical_dom_sf"/>
</dbReference>
<keyword evidence="10" id="KW-0418">Kinase</keyword>
<gene>
    <name evidence="20" type="ORF">SCHPADRAFT_2648</name>
</gene>
<dbReference type="InterPro" id="IPR039606">
    <property type="entry name" value="Phytol/farnesol_kinase"/>
</dbReference>
<comment type="similarity">
    <text evidence="3">Belongs to the polyprenol kinase family.</text>
</comment>
<dbReference type="Gene3D" id="1.25.40.10">
    <property type="entry name" value="Tetratricopeptide repeat domain"/>
    <property type="match status" value="1"/>
</dbReference>
<evidence type="ECO:0000313" key="21">
    <source>
        <dbReference type="Proteomes" id="UP000053477"/>
    </source>
</evidence>
<keyword evidence="7" id="KW-0812">Transmembrane</keyword>
<proteinExistence type="inferred from homology"/>
<name>A0A0H2ST96_9AGAM</name>
<dbReference type="Pfam" id="PF13374">
    <property type="entry name" value="TPR_10"/>
    <property type="match status" value="1"/>
</dbReference>
<dbReference type="EMBL" id="KQ085882">
    <property type="protein sequence ID" value="KLO20366.1"/>
    <property type="molecule type" value="Genomic_DNA"/>
</dbReference>
<evidence type="ECO:0000256" key="7">
    <source>
        <dbReference type="ARBA" id="ARBA00022692"/>
    </source>
</evidence>
<keyword evidence="5" id="KW-0934">Plastid</keyword>
<evidence type="ECO:0000256" key="5">
    <source>
        <dbReference type="ARBA" id="ARBA00022640"/>
    </source>
</evidence>
<dbReference type="PROSITE" id="PS01360">
    <property type="entry name" value="ZF_MYND_1"/>
    <property type="match status" value="1"/>
</dbReference>
<evidence type="ECO:0000256" key="11">
    <source>
        <dbReference type="ARBA" id="ARBA00022833"/>
    </source>
</evidence>
<evidence type="ECO:0000256" key="18">
    <source>
        <dbReference type="PROSITE-ProRule" id="PRU00134"/>
    </source>
</evidence>
<dbReference type="GO" id="GO:0008270">
    <property type="term" value="F:zinc ion binding"/>
    <property type="evidence" value="ECO:0007669"/>
    <property type="project" value="UniProtKB-KW"/>
</dbReference>
<dbReference type="SUPFAM" id="SSF48452">
    <property type="entry name" value="TPR-like"/>
    <property type="match status" value="1"/>
</dbReference>
<dbReference type="EC" id="2.7.1.182" evidence="16"/>
<dbReference type="SUPFAM" id="SSF144232">
    <property type="entry name" value="HIT/MYND zinc finger-like"/>
    <property type="match status" value="1"/>
</dbReference>
<keyword evidence="6" id="KW-0808">Transferase</keyword>
<dbReference type="AlphaFoldDB" id="A0A0H2ST96"/>
<evidence type="ECO:0000256" key="4">
    <source>
        <dbReference type="ARBA" id="ARBA00022528"/>
    </source>
</evidence>
<evidence type="ECO:0000256" key="3">
    <source>
        <dbReference type="ARBA" id="ARBA00010794"/>
    </source>
</evidence>
<keyword evidence="8" id="KW-0479">Metal-binding</keyword>
<keyword evidence="13" id="KW-1133">Transmembrane helix</keyword>
<dbReference type="Pfam" id="PF01753">
    <property type="entry name" value="zf-MYND"/>
    <property type="match status" value="1"/>
</dbReference>
<comment type="subcellular location">
    <subcellularLocation>
        <location evidence="1">Membrane</location>
        <topology evidence="1">Multi-pass membrane protein</topology>
    </subcellularLocation>
    <subcellularLocation>
        <location evidence="2">Plastid</location>
        <location evidence="2">Chloroplast</location>
    </subcellularLocation>
</comment>
<comment type="catalytic activity">
    <reaction evidence="17">
        <text>phytol + CTP = phytyl phosphate + CDP + H(+)</text>
        <dbReference type="Rhea" id="RHEA:38055"/>
        <dbReference type="ChEBI" id="CHEBI:15378"/>
        <dbReference type="ChEBI" id="CHEBI:17327"/>
        <dbReference type="ChEBI" id="CHEBI:37563"/>
        <dbReference type="ChEBI" id="CHEBI:58069"/>
        <dbReference type="ChEBI" id="CHEBI:75483"/>
        <dbReference type="EC" id="2.7.1.182"/>
    </reaction>
</comment>
<dbReference type="PANTHER" id="PTHR32523">
    <property type="entry name" value="PHYTOL KINASE 1, CHLOROPLASTIC"/>
    <property type="match status" value="1"/>
</dbReference>
<evidence type="ECO:0000256" key="12">
    <source>
        <dbReference type="ARBA" id="ARBA00022946"/>
    </source>
</evidence>
<dbReference type="InParanoid" id="A0A0H2ST96"/>
<evidence type="ECO:0000256" key="15">
    <source>
        <dbReference type="ARBA" id="ARBA00024015"/>
    </source>
</evidence>
<dbReference type="Proteomes" id="UP000053477">
    <property type="component" value="Unassembled WGS sequence"/>
</dbReference>
<organism evidence="20 21">
    <name type="scientific">Schizopora paradoxa</name>
    <dbReference type="NCBI Taxonomy" id="27342"/>
    <lineage>
        <taxon>Eukaryota</taxon>
        <taxon>Fungi</taxon>
        <taxon>Dikarya</taxon>
        <taxon>Basidiomycota</taxon>
        <taxon>Agaricomycotina</taxon>
        <taxon>Agaricomycetes</taxon>
        <taxon>Hymenochaetales</taxon>
        <taxon>Schizoporaceae</taxon>
        <taxon>Schizopora</taxon>
    </lineage>
</organism>
<evidence type="ECO:0000256" key="1">
    <source>
        <dbReference type="ARBA" id="ARBA00004141"/>
    </source>
</evidence>
<keyword evidence="12" id="KW-0809">Transit peptide</keyword>
<evidence type="ECO:0000313" key="20">
    <source>
        <dbReference type="EMBL" id="KLO20366.1"/>
    </source>
</evidence>
<protein>
    <recommendedName>
        <fullName evidence="16">phytol kinase</fullName>
        <ecNumber evidence="16">2.7.1.182</ecNumber>
    </recommendedName>
</protein>
<keyword evidence="14" id="KW-0472">Membrane</keyword>
<keyword evidence="11" id="KW-0862">Zinc</keyword>
<evidence type="ECO:0000256" key="14">
    <source>
        <dbReference type="ARBA" id="ARBA00023136"/>
    </source>
</evidence>
<evidence type="ECO:0000256" key="9">
    <source>
        <dbReference type="ARBA" id="ARBA00022771"/>
    </source>
</evidence>
<dbReference type="OrthoDB" id="432970at2759"/>
<evidence type="ECO:0000256" key="2">
    <source>
        <dbReference type="ARBA" id="ARBA00004229"/>
    </source>
</evidence>
<evidence type="ECO:0000256" key="6">
    <source>
        <dbReference type="ARBA" id="ARBA00022679"/>
    </source>
</evidence>
<feature type="domain" description="MYND-type" evidence="19">
    <location>
        <begin position="140"/>
        <end position="189"/>
    </location>
</feature>